<organism evidence="3 4">
    <name type="scientific">Tetraparma gracilis</name>
    <dbReference type="NCBI Taxonomy" id="2962635"/>
    <lineage>
        <taxon>Eukaryota</taxon>
        <taxon>Sar</taxon>
        <taxon>Stramenopiles</taxon>
        <taxon>Ochrophyta</taxon>
        <taxon>Bolidophyceae</taxon>
        <taxon>Parmales</taxon>
        <taxon>Triparmaceae</taxon>
        <taxon>Tetraparma</taxon>
    </lineage>
</organism>
<evidence type="ECO:0000313" key="4">
    <source>
        <dbReference type="Proteomes" id="UP001165060"/>
    </source>
</evidence>
<feature type="region of interest" description="Disordered" evidence="2">
    <location>
        <begin position="1046"/>
        <end position="1074"/>
    </location>
</feature>
<feature type="region of interest" description="Disordered" evidence="2">
    <location>
        <begin position="176"/>
        <end position="195"/>
    </location>
</feature>
<dbReference type="Proteomes" id="UP001165060">
    <property type="component" value="Unassembled WGS sequence"/>
</dbReference>
<feature type="coiled-coil region" evidence="1">
    <location>
        <begin position="1166"/>
        <end position="1263"/>
    </location>
</feature>
<feature type="region of interest" description="Disordered" evidence="2">
    <location>
        <begin position="1405"/>
        <end position="1437"/>
    </location>
</feature>
<feature type="compositionally biased region" description="Pro residues" evidence="2">
    <location>
        <begin position="234"/>
        <end position="245"/>
    </location>
</feature>
<feature type="coiled-coil region" evidence="1">
    <location>
        <begin position="868"/>
        <end position="902"/>
    </location>
</feature>
<feature type="compositionally biased region" description="Low complexity" evidence="2">
    <location>
        <begin position="131"/>
        <end position="151"/>
    </location>
</feature>
<feature type="compositionally biased region" description="Basic and acidic residues" evidence="2">
    <location>
        <begin position="1046"/>
        <end position="1069"/>
    </location>
</feature>
<comment type="caution">
    <text evidence="3">The sequence shown here is derived from an EMBL/GenBank/DDBJ whole genome shotgun (WGS) entry which is preliminary data.</text>
</comment>
<feature type="compositionally biased region" description="Pro residues" evidence="2">
    <location>
        <begin position="216"/>
        <end position="225"/>
    </location>
</feature>
<feature type="coiled-coil region" evidence="1">
    <location>
        <begin position="761"/>
        <end position="834"/>
    </location>
</feature>
<proteinExistence type="predicted"/>
<evidence type="ECO:0000256" key="2">
    <source>
        <dbReference type="SAM" id="MobiDB-lite"/>
    </source>
</evidence>
<protein>
    <submittedName>
        <fullName evidence="3">Uncharacterized protein</fullName>
    </submittedName>
</protein>
<reference evidence="3 4" key="1">
    <citation type="journal article" date="2023" name="Commun. Biol.">
        <title>Genome analysis of Parmales, the sister group of diatoms, reveals the evolutionary specialization of diatoms from phago-mixotrophs to photoautotrophs.</title>
        <authorList>
            <person name="Ban H."/>
            <person name="Sato S."/>
            <person name="Yoshikawa S."/>
            <person name="Yamada K."/>
            <person name="Nakamura Y."/>
            <person name="Ichinomiya M."/>
            <person name="Sato N."/>
            <person name="Blanc-Mathieu R."/>
            <person name="Endo H."/>
            <person name="Kuwata A."/>
            <person name="Ogata H."/>
        </authorList>
    </citation>
    <scope>NUCLEOTIDE SEQUENCE [LARGE SCALE GENOMIC DNA]</scope>
</reference>
<name>A0ABQ6M7D2_9STRA</name>
<sequence>MSSLSVALPLGAFSLPYPPFPAPLRLEMQPASADLSGREETGCSVARLLPGASPHLAPNTLLFAVNATPTASLPYSEVIRLLKDPGLRARTLTFVPPKAGLFSPSAVRRTRPRAIITMERGTPAPPPRPSARPTGRPSAEKTAQAASSSVSAPPPLIARLVSYIAALNEPYEAPATPTAPPLHFQSQSRPTEVDVSVNKTLVTNEIRTISESLRSLPPPPSPPAAPAAATPSPSLLPAPAPPSPPSESDLVANAKLFLFSAAYEKLLFDKSLRSIAAAPKPAAPKPAAKSDELSSLLAAAAAAKNDELKEALEAAAGENEELEKSAAELKKLLKSTGELIADLQSKSEADSIRISELTVLSHSHSASASTKAHSISQLQSTLQTLKSETTKLESQKTELLRLIDAKDAAISKGGKEVAALQGQVERRSEECEELERAAEGNEEHRNLIEAELDRVAGMYEAEKRKAGKMAAENERGVAELRQELEEKDEHLSCAMDDVIALTEEKEELEEVLAEVREDADGYKRMYEDEAAAAVLLQENVATTGPANEQLASFNKALNEENEALAKRLRALEKEKAEYEEAVGDMKAVVLTVESEKKALSDGLESATKERDALKEELREARSAVVKVQAASEVETELQVHDKNKAAGQVQLWKQRFEEKEREVVDVVESYETQFESVSGLVENLKNQVRSVEEARQEEVKVSATKCEMLEALVAQREEELEALVAQREEELETSAATAEEAIIASLAAANEKHAADVSAVMNDKEAVLQKKKAEFEKLLVQVEALTESNREEMEKRDAELLALENVSERQKVTIAHMESEIEELTQDKQAQIADLVAQVNEFELSMKAQADERDMEIVAMDVNRKLKLESLEDEMKTAGEERAEAENRLRELEKDLTESKSREFVAAEELLVVKGELEHNDASWRAKLQEAETRAYEAIDMVDEADKMVEGRNKMVESKDEQLWQLKETLADKERECEALVMHVELLDKKIARLKEQCEEQRKNLQSLASDTREEEFAAQQAKEIKALGEQVAALKLQLKAAEEERAKPLEEAEKREREIKERAAERSSAKNIQRVLSEMRDRNEQLEGELEALRGAPSSPSKAKPSASAPLSPVFNDALTKSHDACLASLNAMKENISEELTPSKKRKAAATHTVVDGRRKDALLAKMEGQVDALLEELVGVKEKLEEREDALTQMAEAVAAYEEDKGEAQAELAAMDAYVLRAQEMVESEITWRKEAEAQFEAVRLQIETLEQENVQMRGETEEAAGALEKMSSVLDEERQGRGFGERKVAHLEHENGALKNKLDVVGSNSRLLLEEVGGMRAEGRVGEGIAVLGAVLGKDRVRKMARAWGGWKGLVEYGKGVREGKTLSQETAAAMERQLESTKVKLMVLKGALKEGGYIGKTPKKGGEGGGGEGAGEESFFWELSSDDGSEAA</sequence>
<feature type="coiled-coil region" evidence="1">
    <location>
        <begin position="375"/>
        <end position="733"/>
    </location>
</feature>
<feature type="region of interest" description="Disordered" evidence="2">
    <location>
        <begin position="117"/>
        <end position="151"/>
    </location>
</feature>
<feature type="region of interest" description="Disordered" evidence="2">
    <location>
        <begin position="210"/>
        <end position="247"/>
    </location>
</feature>
<gene>
    <name evidence="3" type="ORF">TeGR_g6237</name>
</gene>
<evidence type="ECO:0000256" key="1">
    <source>
        <dbReference type="SAM" id="Coils"/>
    </source>
</evidence>
<feature type="coiled-coil region" evidence="1">
    <location>
        <begin position="298"/>
        <end position="346"/>
    </location>
</feature>
<dbReference type="EMBL" id="BRYB01000029">
    <property type="protein sequence ID" value="GMI20872.1"/>
    <property type="molecule type" value="Genomic_DNA"/>
</dbReference>
<keyword evidence="1" id="KW-0175">Coiled coil</keyword>
<evidence type="ECO:0000313" key="3">
    <source>
        <dbReference type="EMBL" id="GMI20872.1"/>
    </source>
</evidence>
<accession>A0ABQ6M7D2</accession>
<keyword evidence="4" id="KW-1185">Reference proteome</keyword>